<evidence type="ECO:0000313" key="9">
    <source>
        <dbReference type="Proteomes" id="UP000078046"/>
    </source>
</evidence>
<reference evidence="8 9" key="1">
    <citation type="submission" date="2016-04" db="EMBL/GenBank/DDBJ databases">
        <title>The genome of Intoshia linei affirms orthonectids as highly simplified spiralians.</title>
        <authorList>
            <person name="Mikhailov K.V."/>
            <person name="Slusarev G.S."/>
            <person name="Nikitin M.A."/>
            <person name="Logacheva M.D."/>
            <person name="Penin A."/>
            <person name="Aleoshin V."/>
            <person name="Panchin Y.V."/>
        </authorList>
    </citation>
    <scope>NUCLEOTIDE SEQUENCE [LARGE SCALE GENOMIC DNA]</scope>
    <source>
        <strain evidence="8">Intl2013</strain>
        <tissue evidence="8">Whole animal</tissue>
    </source>
</reference>
<evidence type="ECO:0000256" key="6">
    <source>
        <dbReference type="RuleBase" id="RU000488"/>
    </source>
</evidence>
<dbReference type="PROSITE" id="PS50920">
    <property type="entry name" value="SOLCAR"/>
    <property type="match status" value="3"/>
</dbReference>
<dbReference type="GO" id="GO:0015187">
    <property type="term" value="F:glycine transmembrane transporter activity"/>
    <property type="evidence" value="ECO:0007669"/>
    <property type="project" value="TreeGrafter"/>
</dbReference>
<dbReference type="SUPFAM" id="SSF103506">
    <property type="entry name" value="Mitochondrial carrier"/>
    <property type="match status" value="1"/>
</dbReference>
<accession>A0A177B100</accession>
<evidence type="ECO:0008006" key="10">
    <source>
        <dbReference type="Google" id="ProtNLM"/>
    </source>
</evidence>
<proteinExistence type="inferred from homology"/>
<keyword evidence="6" id="KW-0813">Transport</keyword>
<evidence type="ECO:0000256" key="1">
    <source>
        <dbReference type="ARBA" id="ARBA00004141"/>
    </source>
</evidence>
<feature type="transmembrane region" description="Helical" evidence="7">
    <location>
        <begin position="39"/>
        <end position="59"/>
    </location>
</feature>
<dbReference type="Proteomes" id="UP000078046">
    <property type="component" value="Unassembled WGS sequence"/>
</dbReference>
<keyword evidence="9" id="KW-1185">Reference proteome</keyword>
<comment type="caution">
    <text evidence="8">The sequence shown here is derived from an EMBL/GenBank/DDBJ whole genome shotgun (WGS) entry which is preliminary data.</text>
</comment>
<comment type="similarity">
    <text evidence="2 6">Belongs to the mitochondrial carrier (TC 2.A.29) family.</text>
</comment>
<dbReference type="PANTHER" id="PTHR46181">
    <property type="entry name" value="MITOCHONDRIAL GLYCINE TRANSPORTER"/>
    <property type="match status" value="1"/>
</dbReference>
<sequence length="309" mass="35803">MSNKAFKNYWRVVHESCKDLFEQRFGYRLFMEKNVSKSFYIGMLNGLCVTVLLQPFDFIKTNIQISKMNSLVQQFSSPTKFIQYWSGLTPSILRNIPGIAIYFSSFTALTNIRLKMNNTKMNSFEFFGLSFISRSFAGMCLLPFTILKVRYESRKYQYKTILYGLRSIYYYEGLRGLFAGMIPTILRDSPYSAIYVALYYKFKQMYDVGPTLLLVHIIIQVNLDKNVNVYINISCGLLAGTIASTLTHPADVIKTNMQYKSSKDVTIRRQIQNIYLRQGINGLFYGLPIRCVKKSLTSTISWCIYDYLS</sequence>
<feature type="transmembrane region" description="Helical" evidence="7">
    <location>
        <begin position="126"/>
        <end position="147"/>
    </location>
</feature>
<dbReference type="EMBL" id="LWCA01000542">
    <property type="protein sequence ID" value="OAF67938.1"/>
    <property type="molecule type" value="Genomic_DNA"/>
</dbReference>
<evidence type="ECO:0000256" key="3">
    <source>
        <dbReference type="ARBA" id="ARBA00022692"/>
    </source>
</evidence>
<keyword evidence="4 5" id="KW-0472">Membrane</keyword>
<comment type="subcellular location">
    <subcellularLocation>
        <location evidence="1">Membrane</location>
        <topology evidence="1">Multi-pass membrane protein</topology>
    </subcellularLocation>
</comment>
<dbReference type="InterPro" id="IPR018108">
    <property type="entry name" value="MCP_transmembrane"/>
</dbReference>
<feature type="transmembrane region" description="Helical" evidence="7">
    <location>
        <begin position="92"/>
        <end position="114"/>
    </location>
</feature>
<evidence type="ECO:0000313" key="8">
    <source>
        <dbReference type="EMBL" id="OAF67938.1"/>
    </source>
</evidence>
<keyword evidence="3 5" id="KW-0812">Transmembrane</keyword>
<dbReference type="InterPro" id="IPR023395">
    <property type="entry name" value="MCP_dom_sf"/>
</dbReference>
<dbReference type="Gene3D" id="1.50.40.10">
    <property type="entry name" value="Mitochondrial carrier domain"/>
    <property type="match status" value="1"/>
</dbReference>
<feature type="repeat" description="Solcar" evidence="5">
    <location>
        <begin position="33"/>
        <end position="112"/>
    </location>
</feature>
<gene>
    <name evidence="8" type="ORF">A3Q56_04294</name>
</gene>
<protein>
    <recommendedName>
        <fullName evidence="10">Solute carrier family 25 member 38 homolog</fullName>
    </recommendedName>
</protein>
<dbReference type="GO" id="GO:0016020">
    <property type="term" value="C:membrane"/>
    <property type="evidence" value="ECO:0007669"/>
    <property type="project" value="UniProtKB-SubCell"/>
</dbReference>
<name>A0A177B100_9BILA</name>
<evidence type="ECO:0000256" key="4">
    <source>
        <dbReference type="ARBA" id="ARBA00023136"/>
    </source>
</evidence>
<dbReference type="AlphaFoldDB" id="A0A177B100"/>
<dbReference type="GO" id="GO:0005739">
    <property type="term" value="C:mitochondrion"/>
    <property type="evidence" value="ECO:0007669"/>
    <property type="project" value="TreeGrafter"/>
</dbReference>
<feature type="repeat" description="Solcar" evidence="5">
    <location>
        <begin position="227"/>
        <end position="309"/>
    </location>
</feature>
<dbReference type="GO" id="GO:1904983">
    <property type="term" value="P:glycine import into mitochondrion"/>
    <property type="evidence" value="ECO:0007669"/>
    <property type="project" value="TreeGrafter"/>
</dbReference>
<dbReference type="Pfam" id="PF00153">
    <property type="entry name" value="Mito_carr"/>
    <property type="match status" value="3"/>
</dbReference>
<dbReference type="PANTHER" id="PTHR46181:SF3">
    <property type="entry name" value="MITOCHONDRIAL GLYCINE TRANSPORTER"/>
    <property type="match status" value="1"/>
</dbReference>
<feature type="repeat" description="Solcar" evidence="5">
    <location>
        <begin position="125"/>
        <end position="205"/>
    </location>
</feature>
<dbReference type="OrthoDB" id="1924968at2759"/>
<evidence type="ECO:0000256" key="5">
    <source>
        <dbReference type="PROSITE-ProRule" id="PRU00282"/>
    </source>
</evidence>
<evidence type="ECO:0000256" key="7">
    <source>
        <dbReference type="SAM" id="Phobius"/>
    </source>
</evidence>
<keyword evidence="7" id="KW-1133">Transmembrane helix</keyword>
<organism evidence="8 9">
    <name type="scientific">Intoshia linei</name>
    <dbReference type="NCBI Taxonomy" id="1819745"/>
    <lineage>
        <taxon>Eukaryota</taxon>
        <taxon>Metazoa</taxon>
        <taxon>Spiralia</taxon>
        <taxon>Lophotrochozoa</taxon>
        <taxon>Mesozoa</taxon>
        <taxon>Orthonectida</taxon>
        <taxon>Rhopaluridae</taxon>
        <taxon>Intoshia</taxon>
    </lineage>
</organism>
<evidence type="ECO:0000256" key="2">
    <source>
        <dbReference type="ARBA" id="ARBA00006375"/>
    </source>
</evidence>